<gene>
    <name evidence="1" type="ORF">NPIL_35921</name>
</gene>
<evidence type="ECO:0000313" key="2">
    <source>
        <dbReference type="Proteomes" id="UP000887013"/>
    </source>
</evidence>
<dbReference type="EMBL" id="BMAW01104401">
    <property type="protein sequence ID" value="GFT14109.1"/>
    <property type="molecule type" value="Genomic_DNA"/>
</dbReference>
<comment type="caution">
    <text evidence="1">The sequence shown here is derived from an EMBL/GenBank/DDBJ whole genome shotgun (WGS) entry which is preliminary data.</text>
</comment>
<reference evidence="1" key="1">
    <citation type="submission" date="2020-08" db="EMBL/GenBank/DDBJ databases">
        <title>Multicomponent nature underlies the extraordinary mechanical properties of spider dragline silk.</title>
        <authorList>
            <person name="Kono N."/>
            <person name="Nakamura H."/>
            <person name="Mori M."/>
            <person name="Yoshida Y."/>
            <person name="Ohtoshi R."/>
            <person name="Malay A.D."/>
            <person name="Moran D.A.P."/>
            <person name="Tomita M."/>
            <person name="Numata K."/>
            <person name="Arakawa K."/>
        </authorList>
    </citation>
    <scope>NUCLEOTIDE SEQUENCE</scope>
</reference>
<accession>A0A8X6NGI8</accession>
<proteinExistence type="predicted"/>
<evidence type="ECO:0000313" key="1">
    <source>
        <dbReference type="EMBL" id="GFT14109.1"/>
    </source>
</evidence>
<dbReference type="Proteomes" id="UP000887013">
    <property type="component" value="Unassembled WGS sequence"/>
</dbReference>
<dbReference type="AlphaFoldDB" id="A0A8X6NGI8"/>
<sequence length="79" mass="8926">MRSMSRRKVQASSLAVGETAAYCARICRGDGSTTLWREMRDRHRCADDVKYSSSKTSISIVFVDFAVKPDPVAFNREHL</sequence>
<keyword evidence="2" id="KW-1185">Reference proteome</keyword>
<organism evidence="1 2">
    <name type="scientific">Nephila pilipes</name>
    <name type="common">Giant wood spider</name>
    <name type="synonym">Nephila maculata</name>
    <dbReference type="NCBI Taxonomy" id="299642"/>
    <lineage>
        <taxon>Eukaryota</taxon>
        <taxon>Metazoa</taxon>
        <taxon>Ecdysozoa</taxon>
        <taxon>Arthropoda</taxon>
        <taxon>Chelicerata</taxon>
        <taxon>Arachnida</taxon>
        <taxon>Araneae</taxon>
        <taxon>Araneomorphae</taxon>
        <taxon>Entelegynae</taxon>
        <taxon>Araneoidea</taxon>
        <taxon>Nephilidae</taxon>
        <taxon>Nephila</taxon>
    </lineage>
</organism>
<protein>
    <submittedName>
        <fullName evidence="1">Uncharacterized protein</fullName>
    </submittedName>
</protein>
<name>A0A8X6NGI8_NEPPI</name>